<accession>A0A1I3K639</accession>
<dbReference type="SUPFAM" id="SSF58014">
    <property type="entry name" value="Coiled-coil domain of nucleotide exchange factor GrpE"/>
    <property type="match status" value="1"/>
</dbReference>
<gene>
    <name evidence="10" type="primary">grpE</name>
    <name evidence="15" type="ORF">SAMN05421753_111125</name>
</gene>
<evidence type="ECO:0000256" key="9">
    <source>
        <dbReference type="ARBA" id="ARBA00076414"/>
    </source>
</evidence>
<evidence type="ECO:0000256" key="3">
    <source>
        <dbReference type="ARBA" id="ARBA00011738"/>
    </source>
</evidence>
<evidence type="ECO:0000256" key="11">
    <source>
        <dbReference type="RuleBase" id="RU000639"/>
    </source>
</evidence>
<organism evidence="15 16">
    <name type="scientific">Planctomicrobium piriforme</name>
    <dbReference type="NCBI Taxonomy" id="1576369"/>
    <lineage>
        <taxon>Bacteria</taxon>
        <taxon>Pseudomonadati</taxon>
        <taxon>Planctomycetota</taxon>
        <taxon>Planctomycetia</taxon>
        <taxon>Planctomycetales</taxon>
        <taxon>Planctomycetaceae</taxon>
        <taxon>Planctomicrobium</taxon>
    </lineage>
</organism>
<evidence type="ECO:0000256" key="6">
    <source>
        <dbReference type="ARBA" id="ARBA00023186"/>
    </source>
</evidence>
<evidence type="ECO:0000256" key="12">
    <source>
        <dbReference type="RuleBase" id="RU004478"/>
    </source>
</evidence>
<dbReference type="RefSeq" id="WP_092051586.1">
    <property type="nucleotide sequence ID" value="NZ_FOQD01000011.1"/>
</dbReference>
<dbReference type="AlphaFoldDB" id="A0A1I3K639"/>
<sequence length="186" mass="20799">MAVNQPGQSDFTGGGSESPDVKNAPDAEVSPTIDMVQVLTSERDDLKDQLLRTRAEMDNIRKRLNRERDEERRYAALPVVRELLPAFDNLQRAVDAGQRDHNADVLLQGVQMVLKQLDDVLSRLNVKTIPSVGLAFDPNVHEALQQVPTAEHPPMTVLQELERGFQIHERVIRPSKVIVAAAPQEK</sequence>
<dbReference type="InterPro" id="IPR013805">
    <property type="entry name" value="GrpE_CC"/>
</dbReference>
<proteinExistence type="inferred from homology"/>
<evidence type="ECO:0000256" key="14">
    <source>
        <dbReference type="SAM" id="MobiDB-lite"/>
    </source>
</evidence>
<reference evidence="16" key="1">
    <citation type="submission" date="2016-10" db="EMBL/GenBank/DDBJ databases">
        <authorList>
            <person name="Varghese N."/>
            <person name="Submissions S."/>
        </authorList>
    </citation>
    <scope>NUCLEOTIDE SEQUENCE [LARGE SCALE GENOMIC DNA]</scope>
    <source>
        <strain evidence="16">DSM 26348</strain>
    </source>
</reference>
<dbReference type="CDD" id="cd00446">
    <property type="entry name" value="GrpE"/>
    <property type="match status" value="1"/>
</dbReference>
<evidence type="ECO:0000256" key="5">
    <source>
        <dbReference type="ARBA" id="ARBA00023016"/>
    </source>
</evidence>
<dbReference type="GO" id="GO:0006457">
    <property type="term" value="P:protein folding"/>
    <property type="evidence" value="ECO:0007669"/>
    <property type="project" value="InterPro"/>
</dbReference>
<dbReference type="NCBIfam" id="NF010738">
    <property type="entry name" value="PRK14140.1"/>
    <property type="match status" value="1"/>
</dbReference>
<dbReference type="HAMAP" id="MF_01151">
    <property type="entry name" value="GrpE"/>
    <property type="match status" value="1"/>
</dbReference>
<evidence type="ECO:0000256" key="7">
    <source>
        <dbReference type="ARBA" id="ARBA00053401"/>
    </source>
</evidence>
<evidence type="ECO:0000313" key="16">
    <source>
        <dbReference type="Proteomes" id="UP000199518"/>
    </source>
</evidence>
<dbReference type="STRING" id="1576369.SAMN05421753_111125"/>
<evidence type="ECO:0000313" key="15">
    <source>
        <dbReference type="EMBL" id="SFI67778.1"/>
    </source>
</evidence>
<name>A0A1I3K639_9PLAN</name>
<dbReference type="PANTHER" id="PTHR21237:SF23">
    <property type="entry name" value="GRPE PROTEIN HOMOLOG, MITOCHONDRIAL"/>
    <property type="match status" value="1"/>
</dbReference>
<feature type="coiled-coil region" evidence="13">
    <location>
        <begin position="36"/>
        <end position="70"/>
    </location>
</feature>
<dbReference type="SUPFAM" id="SSF51064">
    <property type="entry name" value="Head domain of nucleotide exchange factor GrpE"/>
    <property type="match status" value="1"/>
</dbReference>
<dbReference type="InterPro" id="IPR000740">
    <property type="entry name" value="GrpE"/>
</dbReference>
<evidence type="ECO:0000256" key="1">
    <source>
        <dbReference type="ARBA" id="ARBA00004496"/>
    </source>
</evidence>
<dbReference type="GO" id="GO:0051082">
    <property type="term" value="F:unfolded protein binding"/>
    <property type="evidence" value="ECO:0007669"/>
    <property type="project" value="TreeGrafter"/>
</dbReference>
<keyword evidence="13" id="KW-0175">Coiled coil</keyword>
<evidence type="ECO:0000256" key="8">
    <source>
        <dbReference type="ARBA" id="ARBA00072274"/>
    </source>
</evidence>
<evidence type="ECO:0000256" key="2">
    <source>
        <dbReference type="ARBA" id="ARBA00009054"/>
    </source>
</evidence>
<dbReference type="InterPro" id="IPR009012">
    <property type="entry name" value="GrpE_head"/>
</dbReference>
<dbReference type="GO" id="GO:0042803">
    <property type="term" value="F:protein homodimerization activity"/>
    <property type="evidence" value="ECO:0007669"/>
    <property type="project" value="InterPro"/>
</dbReference>
<dbReference type="GO" id="GO:0005737">
    <property type="term" value="C:cytoplasm"/>
    <property type="evidence" value="ECO:0007669"/>
    <property type="project" value="UniProtKB-SubCell"/>
</dbReference>
<keyword evidence="6 10" id="KW-0143">Chaperone</keyword>
<keyword evidence="16" id="KW-1185">Reference proteome</keyword>
<dbReference type="Gene3D" id="3.90.20.20">
    <property type="match status" value="1"/>
</dbReference>
<protein>
    <recommendedName>
        <fullName evidence="8 10">Protein GrpE</fullName>
    </recommendedName>
    <alternativeName>
        <fullName evidence="9 10">HSP-70 cofactor</fullName>
    </alternativeName>
</protein>
<feature type="compositionally biased region" description="Polar residues" evidence="14">
    <location>
        <begin position="1"/>
        <end position="11"/>
    </location>
</feature>
<dbReference type="Gene3D" id="2.30.22.10">
    <property type="entry name" value="Head domain of nucleotide exchange factor GrpE"/>
    <property type="match status" value="1"/>
</dbReference>
<dbReference type="PRINTS" id="PR00773">
    <property type="entry name" value="GRPEPROTEIN"/>
</dbReference>
<comment type="subunit">
    <text evidence="3 10">Homodimer.</text>
</comment>
<dbReference type="Pfam" id="PF01025">
    <property type="entry name" value="GrpE"/>
    <property type="match status" value="1"/>
</dbReference>
<evidence type="ECO:0000256" key="13">
    <source>
        <dbReference type="SAM" id="Coils"/>
    </source>
</evidence>
<dbReference type="FunFam" id="2.30.22.10:FF:000001">
    <property type="entry name" value="Protein GrpE"/>
    <property type="match status" value="1"/>
</dbReference>
<dbReference type="Proteomes" id="UP000199518">
    <property type="component" value="Unassembled WGS sequence"/>
</dbReference>
<keyword evidence="5 10" id="KW-0346">Stress response</keyword>
<comment type="subcellular location">
    <subcellularLocation>
        <location evidence="1 10">Cytoplasm</location>
    </subcellularLocation>
</comment>
<feature type="region of interest" description="Disordered" evidence="14">
    <location>
        <begin position="1"/>
        <end position="32"/>
    </location>
</feature>
<dbReference type="GO" id="GO:0000774">
    <property type="term" value="F:adenyl-nucleotide exchange factor activity"/>
    <property type="evidence" value="ECO:0007669"/>
    <property type="project" value="InterPro"/>
</dbReference>
<evidence type="ECO:0000256" key="10">
    <source>
        <dbReference type="HAMAP-Rule" id="MF_01151"/>
    </source>
</evidence>
<evidence type="ECO:0000256" key="4">
    <source>
        <dbReference type="ARBA" id="ARBA00022490"/>
    </source>
</evidence>
<dbReference type="PROSITE" id="PS01071">
    <property type="entry name" value="GRPE"/>
    <property type="match status" value="1"/>
</dbReference>
<dbReference type="EMBL" id="FOQD01000011">
    <property type="protein sequence ID" value="SFI67778.1"/>
    <property type="molecule type" value="Genomic_DNA"/>
</dbReference>
<dbReference type="PANTHER" id="PTHR21237">
    <property type="entry name" value="GRPE PROTEIN"/>
    <property type="match status" value="1"/>
</dbReference>
<comment type="function">
    <text evidence="7 10 11">Participates actively in the response to hyperosmotic and heat shock by preventing the aggregation of stress-denatured proteins, in association with DnaK and GrpE. It is the nucleotide exchange factor for DnaK and may function as a thermosensor. Unfolded proteins bind initially to DnaJ; upon interaction with the DnaJ-bound protein, DnaK hydrolyzes its bound ATP, resulting in the formation of a stable complex. GrpE releases ADP from DnaK; ATP binding to DnaK triggers the release of the substrate protein, thus completing the reaction cycle. Several rounds of ATP-dependent interactions between DnaJ, DnaK and GrpE are required for fully efficient folding.</text>
</comment>
<dbReference type="GO" id="GO:0051087">
    <property type="term" value="F:protein-folding chaperone binding"/>
    <property type="evidence" value="ECO:0007669"/>
    <property type="project" value="InterPro"/>
</dbReference>
<keyword evidence="4 10" id="KW-0963">Cytoplasm</keyword>
<comment type="similarity">
    <text evidence="2 10 12">Belongs to the GrpE family.</text>
</comment>
<dbReference type="OrthoDB" id="9812586at2"/>